<feature type="transmembrane region" description="Helical" evidence="1">
    <location>
        <begin position="316"/>
        <end position="338"/>
    </location>
</feature>
<comment type="caution">
    <text evidence="2">The sequence shown here is derived from an EMBL/GenBank/DDBJ whole genome shotgun (WGS) entry which is preliminary data.</text>
</comment>
<dbReference type="AlphaFoldDB" id="A0AAP5LRC7"/>
<reference evidence="2" key="1">
    <citation type="submission" date="2023-07" db="EMBL/GenBank/DDBJ databases">
        <title>Sorghum-associated microbial communities from plants grown in Nebraska, USA.</title>
        <authorList>
            <person name="Schachtman D."/>
        </authorList>
    </citation>
    <scope>NUCLEOTIDE SEQUENCE</scope>
    <source>
        <strain evidence="2">BE80</strain>
    </source>
</reference>
<evidence type="ECO:0000256" key="1">
    <source>
        <dbReference type="SAM" id="Phobius"/>
    </source>
</evidence>
<keyword evidence="1" id="KW-0812">Transmembrane</keyword>
<keyword evidence="2" id="KW-0240">DNA-directed RNA polymerase</keyword>
<dbReference type="GO" id="GO:0000428">
    <property type="term" value="C:DNA-directed RNA polymerase complex"/>
    <property type="evidence" value="ECO:0007669"/>
    <property type="project" value="UniProtKB-KW"/>
</dbReference>
<dbReference type="RefSeq" id="WP_056695325.1">
    <property type="nucleotide sequence ID" value="NZ_JAVDTR010000017.1"/>
</dbReference>
<evidence type="ECO:0000313" key="3">
    <source>
        <dbReference type="Proteomes" id="UP001254832"/>
    </source>
</evidence>
<dbReference type="PANTHER" id="PTHR37826">
    <property type="entry name" value="FLOTILLIN BAND_7_5 DOMAIN PROTEIN"/>
    <property type="match status" value="1"/>
</dbReference>
<gene>
    <name evidence="2" type="ORF">J2W91_004964</name>
</gene>
<dbReference type="Proteomes" id="UP001254832">
    <property type="component" value="Unassembled WGS sequence"/>
</dbReference>
<sequence length="343" mass="38725">MPVIEYRCPNCGSGMNFDGNTGMLSCPSCGRQDNIEQIPDPLKKQVFKENEIKSYHCTSCGADLVTDADTSATTCSFCGAAVVLSDRLSGELAPAMVIPFAITKETAKEAFKKWCKNGLLTPSGFMTADRIKEITGIYVPFWLYELHNRIEVHGRATKVRSYTQGDYHYTETQHYEIYRKIRLNYVNLPIDASKKMDDKLMDKLEPFPYNQLKDFKTPYLAGYIAEKYSYTDEELYPRAKEKTQPYIESYIASTVSGYTSVSYTDKQIDTTLKNADYVLLPVWMVYYDFNRTEYTFAMNGQTGKVVGRPPISKAKVAGWFAGVSAVSFLSIKVVAWMMGGGFL</sequence>
<dbReference type="PANTHER" id="PTHR37826:SF3">
    <property type="entry name" value="J DOMAIN-CONTAINING PROTEIN"/>
    <property type="match status" value="1"/>
</dbReference>
<keyword evidence="2" id="KW-0804">Transcription</keyword>
<dbReference type="EMBL" id="JAVDTR010000017">
    <property type="protein sequence ID" value="MDR6726453.1"/>
    <property type="molecule type" value="Genomic_DNA"/>
</dbReference>
<organism evidence="2 3">
    <name type="scientific">Paenibacillus amylolyticus</name>
    <dbReference type="NCBI Taxonomy" id="1451"/>
    <lineage>
        <taxon>Bacteria</taxon>
        <taxon>Bacillati</taxon>
        <taxon>Bacillota</taxon>
        <taxon>Bacilli</taxon>
        <taxon>Bacillales</taxon>
        <taxon>Paenibacillaceae</taxon>
        <taxon>Paenibacillus</taxon>
    </lineage>
</organism>
<evidence type="ECO:0000313" key="2">
    <source>
        <dbReference type="EMBL" id="MDR6726453.1"/>
    </source>
</evidence>
<keyword evidence="1" id="KW-0472">Membrane</keyword>
<proteinExistence type="predicted"/>
<protein>
    <submittedName>
        <fullName evidence="2">DNA-directed RNA polymerase subunit RPC12/RpoP</fullName>
    </submittedName>
</protein>
<accession>A0AAP5LRC7</accession>
<dbReference type="Gene3D" id="2.20.28.30">
    <property type="entry name" value="RNA polymerase ii, chain L"/>
    <property type="match status" value="2"/>
</dbReference>
<name>A0AAP5LRC7_PAEAM</name>
<keyword evidence="1" id="KW-1133">Transmembrane helix</keyword>